<accession>A0ABN9SN77</accession>
<feature type="compositionally biased region" description="Polar residues" evidence="1">
    <location>
        <begin position="73"/>
        <end position="90"/>
    </location>
</feature>
<name>A0ABN9SN77_9DINO</name>
<organism evidence="2 3">
    <name type="scientific">Prorocentrum cordatum</name>
    <dbReference type="NCBI Taxonomy" id="2364126"/>
    <lineage>
        <taxon>Eukaryota</taxon>
        <taxon>Sar</taxon>
        <taxon>Alveolata</taxon>
        <taxon>Dinophyceae</taxon>
        <taxon>Prorocentrales</taxon>
        <taxon>Prorocentraceae</taxon>
        <taxon>Prorocentrum</taxon>
    </lineage>
</organism>
<evidence type="ECO:0000313" key="2">
    <source>
        <dbReference type="EMBL" id="CAK0833254.1"/>
    </source>
</evidence>
<reference evidence="2" key="1">
    <citation type="submission" date="2023-10" db="EMBL/GenBank/DDBJ databases">
        <authorList>
            <person name="Chen Y."/>
            <person name="Shah S."/>
            <person name="Dougan E. K."/>
            <person name="Thang M."/>
            <person name="Chan C."/>
        </authorList>
    </citation>
    <scope>NUCLEOTIDE SEQUENCE [LARGE SCALE GENOMIC DNA]</scope>
</reference>
<feature type="region of interest" description="Disordered" evidence="1">
    <location>
        <begin position="37"/>
        <end position="93"/>
    </location>
</feature>
<evidence type="ECO:0000256" key="1">
    <source>
        <dbReference type="SAM" id="MobiDB-lite"/>
    </source>
</evidence>
<dbReference type="EMBL" id="CAUYUJ010012091">
    <property type="protein sequence ID" value="CAK0833254.1"/>
    <property type="molecule type" value="Genomic_DNA"/>
</dbReference>
<gene>
    <name evidence="2" type="ORF">PCOR1329_LOCUS31005</name>
</gene>
<dbReference type="Proteomes" id="UP001189429">
    <property type="component" value="Unassembled WGS sequence"/>
</dbReference>
<sequence length="264" mass="26503">MTWLSAQSAQTEQSPRGTNSQAALASHTIWWPLLPQQAEPGLPTTEPWSVEQVGEGSASQRGAAVESLHDSPRPQTTCCPGAPQQESPTSARGRCWLSKPRHDAGVGAGAGVGTNAGSAVGSCTGAGVEGPELAGVGASAGSAVGSDTGAGVEGPELVEYAAPVVDGVGASAGSAVGSDTGAGVEGPELVEYAAPVVDGVGASAGSAVGSDTGAGVKGPEVPSSSNTPLPWWIMTIRKERRASMSTLGRRRWWSRRRPVAAQEE</sequence>
<proteinExistence type="predicted"/>
<keyword evidence="3" id="KW-1185">Reference proteome</keyword>
<feature type="region of interest" description="Disordered" evidence="1">
    <location>
        <begin position="209"/>
        <end position="228"/>
    </location>
</feature>
<protein>
    <submittedName>
        <fullName evidence="2">Uncharacterized protein</fullName>
    </submittedName>
</protein>
<evidence type="ECO:0000313" key="3">
    <source>
        <dbReference type="Proteomes" id="UP001189429"/>
    </source>
</evidence>
<comment type="caution">
    <text evidence="2">The sequence shown here is derived from an EMBL/GenBank/DDBJ whole genome shotgun (WGS) entry which is preliminary data.</text>
</comment>
<feature type="region of interest" description="Disordered" evidence="1">
    <location>
        <begin position="1"/>
        <end position="23"/>
    </location>
</feature>